<proteinExistence type="predicted"/>
<dbReference type="EMBL" id="CP073078">
    <property type="protein sequence ID" value="QUD90028.1"/>
    <property type="molecule type" value="Genomic_DNA"/>
</dbReference>
<dbReference type="RefSeq" id="WP_211940079.1">
    <property type="nucleotide sequence ID" value="NZ_CP073078.1"/>
</dbReference>
<evidence type="ECO:0000313" key="2">
    <source>
        <dbReference type="EMBL" id="QUD90028.1"/>
    </source>
</evidence>
<protein>
    <submittedName>
        <fullName evidence="2">Uncharacterized protein</fullName>
    </submittedName>
</protein>
<feature type="transmembrane region" description="Helical" evidence="1">
    <location>
        <begin position="12"/>
        <end position="34"/>
    </location>
</feature>
<gene>
    <name evidence="2" type="ORF">KCG34_09270</name>
</gene>
<keyword evidence="3" id="KW-1185">Reference proteome</keyword>
<organism evidence="2 3">
    <name type="scientific">Phenylobacterium montanum</name>
    <dbReference type="NCBI Taxonomy" id="2823693"/>
    <lineage>
        <taxon>Bacteria</taxon>
        <taxon>Pseudomonadati</taxon>
        <taxon>Pseudomonadota</taxon>
        <taxon>Alphaproteobacteria</taxon>
        <taxon>Caulobacterales</taxon>
        <taxon>Caulobacteraceae</taxon>
        <taxon>Phenylobacterium</taxon>
    </lineage>
</organism>
<name>A0A975G2P3_9CAUL</name>
<keyword evidence="1" id="KW-0812">Transmembrane</keyword>
<dbReference type="Proteomes" id="UP000676409">
    <property type="component" value="Chromosome"/>
</dbReference>
<feature type="transmembrane region" description="Helical" evidence="1">
    <location>
        <begin position="46"/>
        <end position="67"/>
    </location>
</feature>
<dbReference type="AlphaFoldDB" id="A0A975G2P3"/>
<dbReference type="KEGG" id="caul:KCG34_09270"/>
<evidence type="ECO:0000256" key="1">
    <source>
        <dbReference type="SAM" id="Phobius"/>
    </source>
</evidence>
<keyword evidence="1" id="KW-1133">Transmembrane helix</keyword>
<reference evidence="2" key="1">
    <citation type="submission" date="2021-04" db="EMBL/GenBank/DDBJ databases">
        <title>The complete genome sequence of Caulobacter sp. S6.</title>
        <authorList>
            <person name="Tang Y."/>
            <person name="Ouyang W."/>
            <person name="Liu Q."/>
            <person name="Huang B."/>
            <person name="Guo Z."/>
            <person name="Lei P."/>
        </authorList>
    </citation>
    <scope>NUCLEOTIDE SEQUENCE</scope>
    <source>
        <strain evidence="2">S6</strain>
    </source>
</reference>
<feature type="transmembrane region" description="Helical" evidence="1">
    <location>
        <begin position="79"/>
        <end position="97"/>
    </location>
</feature>
<keyword evidence="1" id="KW-0472">Membrane</keyword>
<feature type="transmembrane region" description="Helical" evidence="1">
    <location>
        <begin position="141"/>
        <end position="165"/>
    </location>
</feature>
<feature type="transmembrane region" description="Helical" evidence="1">
    <location>
        <begin position="109"/>
        <end position="135"/>
    </location>
</feature>
<evidence type="ECO:0000313" key="3">
    <source>
        <dbReference type="Proteomes" id="UP000676409"/>
    </source>
</evidence>
<accession>A0A975G2P3</accession>
<sequence>MMAFDGWQGFYQVTAEAAATLTGLLFIVVTLTAGRQTAATNNGARLFTSPTVFHLASVLAVSALALVPREEGTAPGLVMTAWSAWGFIYTAAVAVKMARLENTSHWSDFWWYGFGPAATFAALAAASVACLLGYAHAAFGLSLGLLAALMVAIRNAWDLATWLAVRRD</sequence>